<name>A0A9C7G6V3_9BACI</name>
<organism evidence="2 3">
    <name type="scientific">Pseudoneobacillus rhizosphaerae</name>
    <dbReference type="NCBI Taxonomy" id="2880968"/>
    <lineage>
        <taxon>Bacteria</taxon>
        <taxon>Bacillati</taxon>
        <taxon>Bacillota</taxon>
        <taxon>Bacilli</taxon>
        <taxon>Bacillales</taxon>
        <taxon>Bacillaceae</taxon>
        <taxon>Pseudoneobacillus</taxon>
    </lineage>
</organism>
<feature type="transmembrane region" description="Helical" evidence="1">
    <location>
        <begin position="122"/>
        <end position="138"/>
    </location>
</feature>
<dbReference type="Proteomes" id="UP000789845">
    <property type="component" value="Unassembled WGS sequence"/>
</dbReference>
<feature type="transmembrane region" description="Helical" evidence="1">
    <location>
        <begin position="396"/>
        <end position="414"/>
    </location>
</feature>
<feature type="transmembrane region" description="Helical" evidence="1">
    <location>
        <begin position="290"/>
        <end position="309"/>
    </location>
</feature>
<feature type="transmembrane region" description="Helical" evidence="1">
    <location>
        <begin position="70"/>
        <end position="91"/>
    </location>
</feature>
<evidence type="ECO:0000256" key="1">
    <source>
        <dbReference type="SAM" id="Phobius"/>
    </source>
</evidence>
<feature type="transmembrane region" description="Helical" evidence="1">
    <location>
        <begin position="355"/>
        <end position="376"/>
    </location>
</feature>
<feature type="transmembrane region" description="Helical" evidence="1">
    <location>
        <begin position="321"/>
        <end position="343"/>
    </location>
</feature>
<sequence>MDRNNTIIENIANPHVLERMFREDPKAFKKSFLHAWEQNPDSQVLAVWYERLNFKETAITEKAPLLQKGFLFMGILAILAGVCTRIIFHFIEQEAIAPINLAFGILPFIAAYLVYNRTPKKSVLYTLAALFIITGVYLNMLPLKYTDSMILAYIHLPIFLWGLVGLAFTGNEYRAGKTRLAYIKFNLDFGILYGIMAISGILLALLTLRLFSFVGLDIEEFYFSNIVLFGAAALSIVATYLVTRNLRLAKNIAPYIAKIFSPLVLITLVVYLIAVMAVGKNPFLDRNFLLAFNGVLLAVLAVTIFSITESGTDEKKTISDYINFALIVLALIIDSVALSAIVFRLSSYGITPNRLAVLGVNILIWANLIWIMFPYLRFLQNKTGPSLVQDAVTKYLPIYALWAAIVAFTFPLIFK</sequence>
<dbReference type="EMBL" id="CAKJTG010000003">
    <property type="protein sequence ID" value="CAG9606808.1"/>
    <property type="molecule type" value="Genomic_DNA"/>
</dbReference>
<proteinExistence type="predicted"/>
<dbReference type="RefSeq" id="WP_230495093.1">
    <property type="nucleotide sequence ID" value="NZ_CAKJTG010000003.1"/>
</dbReference>
<gene>
    <name evidence="2" type="ORF">NEOCIP111885_00496</name>
</gene>
<feature type="transmembrane region" description="Helical" evidence="1">
    <location>
        <begin position="150"/>
        <end position="170"/>
    </location>
</feature>
<accession>A0A9C7G6V3</accession>
<feature type="transmembrane region" description="Helical" evidence="1">
    <location>
        <begin position="222"/>
        <end position="243"/>
    </location>
</feature>
<keyword evidence="1" id="KW-1133">Transmembrane helix</keyword>
<keyword evidence="1" id="KW-0472">Membrane</keyword>
<keyword evidence="3" id="KW-1185">Reference proteome</keyword>
<comment type="caution">
    <text evidence="2">The sequence shown here is derived from an EMBL/GenBank/DDBJ whole genome shotgun (WGS) entry which is preliminary data.</text>
</comment>
<evidence type="ECO:0008006" key="4">
    <source>
        <dbReference type="Google" id="ProtNLM"/>
    </source>
</evidence>
<evidence type="ECO:0000313" key="2">
    <source>
        <dbReference type="EMBL" id="CAG9606808.1"/>
    </source>
</evidence>
<keyword evidence="1" id="KW-0812">Transmembrane</keyword>
<feature type="transmembrane region" description="Helical" evidence="1">
    <location>
        <begin position="255"/>
        <end position="278"/>
    </location>
</feature>
<reference evidence="2" key="1">
    <citation type="submission" date="2021-10" db="EMBL/GenBank/DDBJ databases">
        <authorList>
            <person name="Criscuolo A."/>
        </authorList>
    </citation>
    <scope>NUCLEOTIDE SEQUENCE</scope>
    <source>
        <strain evidence="2">CIP111885</strain>
    </source>
</reference>
<evidence type="ECO:0000313" key="3">
    <source>
        <dbReference type="Proteomes" id="UP000789845"/>
    </source>
</evidence>
<protein>
    <recommendedName>
        <fullName evidence="4">DUF4153 domain-containing protein</fullName>
    </recommendedName>
</protein>
<dbReference type="AlphaFoldDB" id="A0A9C7G6V3"/>
<feature type="transmembrane region" description="Helical" evidence="1">
    <location>
        <begin position="97"/>
        <end position="115"/>
    </location>
</feature>
<feature type="transmembrane region" description="Helical" evidence="1">
    <location>
        <begin position="191"/>
        <end position="216"/>
    </location>
</feature>